<dbReference type="PANTHER" id="PTHR14387">
    <property type="entry name" value="THADA/DEATH RECEPTOR INTERACTING PROTEIN"/>
    <property type="match status" value="1"/>
</dbReference>
<evidence type="ECO:0000259" key="3">
    <source>
        <dbReference type="Pfam" id="PF10350"/>
    </source>
</evidence>
<gene>
    <name evidence="6" type="ORF">GSMUA_197540.1</name>
</gene>
<dbReference type="GO" id="GO:0030488">
    <property type="term" value="P:tRNA methylation"/>
    <property type="evidence" value="ECO:0000318"/>
    <property type="project" value="GO_Central"/>
</dbReference>
<evidence type="ECO:0000259" key="4">
    <source>
        <dbReference type="Pfam" id="PF25150"/>
    </source>
</evidence>
<dbReference type="EnsemblPlants" id="Ma03_t20870.2">
    <property type="protein sequence ID" value="Ma03_p20870.2"/>
    <property type="gene ID" value="Ma03_g20870"/>
</dbReference>
<evidence type="ECO:0000256" key="1">
    <source>
        <dbReference type="ARBA" id="ARBA00010409"/>
    </source>
</evidence>
<dbReference type="InterPro" id="IPR019442">
    <property type="entry name" value="THADA/TRM732_DUF2428"/>
</dbReference>
<feature type="domain" description="DUF2428" evidence="3">
    <location>
        <begin position="991"/>
        <end position="1327"/>
    </location>
</feature>
<dbReference type="Gramene" id="Ma03_t20870.1">
    <property type="protein sequence ID" value="Ma03_p20870.1"/>
    <property type="gene ID" value="Ma03_g20870"/>
</dbReference>
<dbReference type="Pfam" id="PF25150">
    <property type="entry name" value="TPR_Trm732"/>
    <property type="match status" value="1"/>
</dbReference>
<evidence type="ECO:0000313" key="7">
    <source>
        <dbReference type="EnsemblPlants" id="Ma03_p20870.2"/>
    </source>
</evidence>
<keyword evidence="8" id="KW-1185">Reference proteome</keyword>
<dbReference type="InterPro" id="IPR051954">
    <property type="entry name" value="tRNA_methyltransferase_THADA"/>
</dbReference>
<dbReference type="EnsemblPlants" id="Ma03_t20870.1">
    <property type="protein sequence ID" value="Ma03_p20870.1"/>
    <property type="gene ID" value="Ma03_g20870"/>
</dbReference>
<dbReference type="Pfam" id="PF25151">
    <property type="entry name" value="TPR_Trm732_C"/>
    <property type="match status" value="1"/>
</dbReference>
<accession>A0A804IEG8</accession>
<dbReference type="SUPFAM" id="SSF48371">
    <property type="entry name" value="ARM repeat"/>
    <property type="match status" value="1"/>
</dbReference>
<dbReference type="InterPro" id="IPR056842">
    <property type="entry name" value="THADA-like_TPR_C"/>
</dbReference>
<organism evidence="7 8">
    <name type="scientific">Musa acuminata subsp. malaccensis</name>
    <name type="common">Wild banana</name>
    <name type="synonym">Musa malaccensis</name>
    <dbReference type="NCBI Taxonomy" id="214687"/>
    <lineage>
        <taxon>Eukaryota</taxon>
        <taxon>Viridiplantae</taxon>
        <taxon>Streptophyta</taxon>
        <taxon>Embryophyta</taxon>
        <taxon>Tracheophyta</taxon>
        <taxon>Spermatophyta</taxon>
        <taxon>Magnoliopsida</taxon>
        <taxon>Liliopsida</taxon>
        <taxon>Zingiberales</taxon>
        <taxon>Musaceae</taxon>
        <taxon>Musa</taxon>
    </lineage>
</organism>
<reference evidence="6" key="1">
    <citation type="submission" date="2021-03" db="EMBL/GenBank/DDBJ databases">
        <authorList>
            <consortium name="Genoscope - CEA"/>
            <person name="William W."/>
        </authorList>
    </citation>
    <scope>NUCLEOTIDE SEQUENCE</scope>
    <source>
        <strain evidence="6">Doubled-haploid Pahang</strain>
    </source>
</reference>
<evidence type="ECO:0000313" key="8">
    <source>
        <dbReference type="Proteomes" id="UP000012960"/>
    </source>
</evidence>
<dbReference type="InParanoid" id="A0A804IEG8"/>
<reference evidence="7" key="2">
    <citation type="submission" date="2021-05" db="UniProtKB">
        <authorList>
            <consortium name="EnsemblPlants"/>
        </authorList>
    </citation>
    <scope>IDENTIFICATION</scope>
    <source>
        <strain evidence="7">subsp. malaccensis</strain>
    </source>
</reference>
<dbReference type="EMBL" id="HG996468">
    <property type="protein sequence ID" value="CAG1850812.1"/>
    <property type="molecule type" value="Genomic_DNA"/>
</dbReference>
<keyword evidence="2" id="KW-0819">tRNA processing</keyword>
<sequence>MSAKWRALQHRHRYTYSSVVFPKPFVEALKLVPSEVSSSDFFAQLNRLVSLSSIYSQVEAVKDLASAFSRLLASTGIADDFVSAATRLYLEILFLENSLPLHRTLISALVKSQKFASVISGCLLSLCEEYGDTGKKGRKRLLVSRAILSLISYPKLGFLNEIVEKCSCLVAMDVVSGLGSVVLDVEHGSRPSPVVMEQCQEAMSCLYYLLQRYPTKFVGSEEASVIFKSVIGTILSILKSSAFSRDCLVAAGVSFCAAIQAFMSPREISSFISRCFFGHSTDAGYVDVKELFPDGDWYASIQEFSVLSRLCLLRGILTVVPRTTLNMRLAESSNGSFWTILYNGILPELCKYCENPMDSHFNFHALTVTQICLQQIKTSILADLTDFSGDYIPLAEGTMNRVLKIIWNNLEDPLSQTVKQVHLVFDLLLDIESSVPPFEGSDRNNLFLYKIARDLLHLGPRCKGRYVPLAALTKRLGAKTLLDLNHDLLFETAYAYIDDDVCCAATSFLKCFLECLRDECWSHGGIERGYDVFRDLCLPPILYGLVSGHSKLRSNLNTYALPVVLEVDMDSIFPMLAFISVGSNIRENVIADLKIEQCVAALVSLLKVSRTLALIEGDIDLEHDLALNNSSDHVAVVCVKGINVRIPSVWFTLALKHADDSLRIDAAESLFLNPKTSSLPSTFELSLMRVAVPLNMRCSSTAFQMKWTSLFRKFFTRVRTALERQVKQGFWQPDTCFNGDGNATHDSTRDIVIRRAEDLFQFMQWLSCFLFHSCYPSAPYERKTMAMELILVMIDVWPIVMPQGTQHLYPYSKAITSPDVTLALVGSVIDSWDRLRINSFRILLCFPTPLPGISSIDSVNILIKWAKKLVCSPRVRESDAGALTFRLIFKKYVLGLGWELGVSERANCLTSQLKIINGDLGILKSGDPIIKYLSSLIEWLCAVIEEGEKDLSEACRKSSVHGVLLTLRYTFEELDWNSVGVQSSISDVRTLMEKLLDLIMRITSLALWVVSADAWSMPYDVDDVIDDSVFLPDLSFDVDQPDTVSDPGDKILAYEDVTKSADQVVMVGCWLAMKEVSLLLGTVIRKIPLPSCTLSDSINHGVAPRSSEEIEMLALTDGVLDLVQLETIGNHFLQVLLKMKHNGAIDKTRAGFTALCNRLLCSNDPRLVKMTERWMEQLMERTTVKGQTVDDLLRRSAGIPAAFIALFLSEPEGTPKKLLPRALRWLIGVANKSLSNGSEVGFSQTEIISKEGPVGSEITDAGLEDSTTLLANARNSKIRDEGVVPTVHAFNVLRAAFNDTNLATDTSGFCAEATIVSVRSFSSPYWEVRNSACLAYTTLVRRMIGFFNIQKREASRRALTGLEFFHRYPALHAFLLSELKIATELLGDGCSRHMESNIAKVIHPSLCPILILLSRLKPSVISSATDDAVDPSLFMPFIQKCATQSNLRVRILASRALTGLVSNEKLQNVICEVAHGLPHGRHQMSMPLSLTYDLPGSAKMCNGLGSVANRAASFNSIHGLLLQLFSLLDNNCRDLTDVSKKEQILGELFQVLSKCYWIGSTQSCPCPILNSSYIRVLDLMLDITRTYTSQHTTTIRSLLLQLASGCLDAGKSSWLTWYDPTIVELRKQATASYFSCLLGRKHVVSEELIELWNVSATSSIIQEVLETETSVSELQQKIMSCVLDPTYEVRLVTLKKLLELVMSLMPSPKSGVIYTWAKSNLHLMLIKLLPMEENPKCIYYVLKIFFNWNLLQLEKPTGLKCSITEDCDFYFHFWDRLIHLYSSVKRSKTREITLCCMGLCIKQFLGLITFIDQHEVMEETAVGSSKINQSEWWARALRSIDYFVCLVNRHSAPSEPVNMRKAAAEAIIASGLLAEAMSVTSVVSNSHFTFEETSIIDIEKKIFQSEMPEVINFYACKILDLWFTCIQLLEDEDNGLRQRLAKDVQTCISSKATNGSYTDAAPTQVDRVIELSIDFLSSLFGHWLGYLNYLANLVLSTASSVSSQGDLVRRIFDKEIDNHHEEKLLICQFCCLHLENLSVPKSSEVQVRPEVLSESSIQKFSSFWRLRFLQLLISFVNSCLEYEGITDWIGGIGNHKDAFVSLYTNLLGLYALSQQPYGVLNSCSTDSHKLYLSEFTQLEGIIKPFLRNPLISDLYNLVIQSHENMLGALHTQQHQGHFLSKDGFDPYFLIR</sequence>
<dbReference type="Gramene" id="Ma03_t20870.2">
    <property type="protein sequence ID" value="Ma03_p20870.2"/>
    <property type="gene ID" value="Ma03_g20870"/>
</dbReference>
<evidence type="ECO:0000259" key="5">
    <source>
        <dbReference type="Pfam" id="PF25151"/>
    </source>
</evidence>
<feature type="domain" description="tRNA (32-2'-O)-methyltransferase regulator THADA-like TPR repeats region" evidence="4">
    <location>
        <begin position="539"/>
        <end position="836"/>
    </location>
</feature>
<dbReference type="FunCoup" id="A0A804IEG8">
    <property type="interactions" value="1713"/>
</dbReference>
<dbReference type="OMA" id="KHCENPI"/>
<dbReference type="PANTHER" id="PTHR14387:SF0">
    <property type="entry name" value="DUF2428 DOMAIN-CONTAINING PROTEIN"/>
    <property type="match status" value="1"/>
</dbReference>
<evidence type="ECO:0000313" key="6">
    <source>
        <dbReference type="EMBL" id="CAG1850812.1"/>
    </source>
</evidence>
<proteinExistence type="inferred from homology"/>
<dbReference type="OrthoDB" id="73997at2759"/>
<dbReference type="InterPro" id="IPR016024">
    <property type="entry name" value="ARM-type_fold"/>
</dbReference>
<evidence type="ECO:0000256" key="2">
    <source>
        <dbReference type="ARBA" id="ARBA00022694"/>
    </source>
</evidence>
<name>A0A804IEG8_MUSAM</name>
<dbReference type="InterPro" id="IPR056843">
    <property type="entry name" value="THADA-like_TPR"/>
</dbReference>
<feature type="domain" description="tRNA (32-2'-O)-methyltransferase regulator THADA-like C-terminal TPR repeats region" evidence="5">
    <location>
        <begin position="1329"/>
        <end position="1477"/>
    </location>
</feature>
<protein>
    <submittedName>
        <fullName evidence="6">(wild Malaysian banana) hypothetical protein</fullName>
    </submittedName>
</protein>
<dbReference type="Pfam" id="PF10350">
    <property type="entry name" value="DUF2428"/>
    <property type="match status" value="1"/>
</dbReference>
<comment type="similarity">
    <text evidence="1">Belongs to the THADA family.</text>
</comment>
<dbReference type="Proteomes" id="UP000012960">
    <property type="component" value="Unplaced"/>
</dbReference>